<feature type="region of interest" description="Disordered" evidence="1">
    <location>
        <begin position="40"/>
        <end position="149"/>
    </location>
</feature>
<accession>A0AAV9ZV94</accession>
<evidence type="ECO:0000313" key="2">
    <source>
        <dbReference type="EMBL" id="KAK6992784.1"/>
    </source>
</evidence>
<feature type="compositionally biased region" description="Basic and acidic residues" evidence="1">
    <location>
        <begin position="139"/>
        <end position="149"/>
    </location>
</feature>
<feature type="compositionally biased region" description="Low complexity" evidence="1">
    <location>
        <begin position="40"/>
        <end position="50"/>
    </location>
</feature>
<dbReference type="Proteomes" id="UP001362999">
    <property type="component" value="Unassembled WGS sequence"/>
</dbReference>
<evidence type="ECO:0000256" key="1">
    <source>
        <dbReference type="SAM" id="MobiDB-lite"/>
    </source>
</evidence>
<gene>
    <name evidence="2" type="ORF">R3P38DRAFT_3372414</name>
</gene>
<organism evidence="2 3">
    <name type="scientific">Favolaschia claudopus</name>
    <dbReference type="NCBI Taxonomy" id="2862362"/>
    <lineage>
        <taxon>Eukaryota</taxon>
        <taxon>Fungi</taxon>
        <taxon>Dikarya</taxon>
        <taxon>Basidiomycota</taxon>
        <taxon>Agaricomycotina</taxon>
        <taxon>Agaricomycetes</taxon>
        <taxon>Agaricomycetidae</taxon>
        <taxon>Agaricales</taxon>
        <taxon>Marasmiineae</taxon>
        <taxon>Mycenaceae</taxon>
        <taxon>Favolaschia</taxon>
    </lineage>
</organism>
<feature type="compositionally biased region" description="Polar residues" evidence="1">
    <location>
        <begin position="64"/>
        <end position="77"/>
    </location>
</feature>
<dbReference type="EMBL" id="JAWWNJ010000107">
    <property type="protein sequence ID" value="KAK6992784.1"/>
    <property type="molecule type" value="Genomic_DNA"/>
</dbReference>
<feature type="compositionally biased region" description="Basic and acidic residues" evidence="1">
    <location>
        <begin position="87"/>
        <end position="98"/>
    </location>
</feature>
<reference evidence="2 3" key="1">
    <citation type="journal article" date="2024" name="J Genomics">
        <title>Draft genome sequencing and assembly of Favolaschia claudopus CIRM-BRFM 2984 isolated from oak limbs.</title>
        <authorList>
            <person name="Navarro D."/>
            <person name="Drula E."/>
            <person name="Chaduli D."/>
            <person name="Cazenave R."/>
            <person name="Ahrendt S."/>
            <person name="Wang J."/>
            <person name="Lipzen A."/>
            <person name="Daum C."/>
            <person name="Barry K."/>
            <person name="Grigoriev I.V."/>
            <person name="Favel A."/>
            <person name="Rosso M.N."/>
            <person name="Martin F."/>
        </authorList>
    </citation>
    <scope>NUCLEOTIDE SEQUENCE [LARGE SCALE GENOMIC DNA]</scope>
    <source>
        <strain evidence="2 3">CIRM-BRFM 2984</strain>
    </source>
</reference>
<name>A0AAV9ZV94_9AGAR</name>
<feature type="region of interest" description="Disordered" evidence="1">
    <location>
        <begin position="210"/>
        <end position="254"/>
    </location>
</feature>
<protein>
    <submittedName>
        <fullName evidence="2">Uncharacterized protein</fullName>
    </submittedName>
</protein>
<keyword evidence="3" id="KW-1185">Reference proteome</keyword>
<feature type="compositionally biased region" description="Polar residues" evidence="1">
    <location>
        <begin position="108"/>
        <end position="138"/>
    </location>
</feature>
<sequence>MSGILVQYLQSIASVFHWNSKASASTKTTGSAKFNFTKSIASSSDASSWRSHPDDPVNGPKQAASPSTDEQSWGTRLNNRKTAHSSNDWRSRLNDPAREPTALKPASTIASSTKFSPNVAVTSPENEPDSSIASSVKNDPSELRTEAEESHLAEITVALPKALSLTPPENRIPLDMVAKAEKTGLVKVARRALRIRTSLLSLRASLKSARLSSSHNSIKTPSVRDEPVSTVAELDEGPTGWSGPNGLVSQRRAR</sequence>
<proteinExistence type="predicted"/>
<evidence type="ECO:0000313" key="3">
    <source>
        <dbReference type="Proteomes" id="UP001362999"/>
    </source>
</evidence>
<dbReference type="AlphaFoldDB" id="A0AAV9ZV94"/>
<comment type="caution">
    <text evidence="2">The sequence shown here is derived from an EMBL/GenBank/DDBJ whole genome shotgun (WGS) entry which is preliminary data.</text>
</comment>